<dbReference type="InterPro" id="IPR050700">
    <property type="entry name" value="YIM1/Zinc_Alcohol_DH_Fams"/>
</dbReference>
<reference evidence="2 3" key="1">
    <citation type="journal article" date="2014" name="Genome Biol. Evol.">
        <title>Comparative genomics and transcriptomics analyses reveal divergent lifestyle features of nematode endoparasitic fungus Hirsutella minnesotensis.</title>
        <authorList>
            <person name="Lai Y."/>
            <person name="Liu K."/>
            <person name="Zhang X."/>
            <person name="Zhang X."/>
            <person name="Li K."/>
            <person name="Wang N."/>
            <person name="Shu C."/>
            <person name="Wu Y."/>
            <person name="Wang C."/>
            <person name="Bushley K.E."/>
            <person name="Xiang M."/>
            <person name="Liu X."/>
        </authorList>
    </citation>
    <scope>NUCLEOTIDE SEQUENCE [LARGE SCALE GENOMIC DNA]</scope>
    <source>
        <strain evidence="2 3">3608</strain>
    </source>
</reference>
<dbReference type="OrthoDB" id="3509362at2759"/>
<name>A0A0F7ZUI6_9HYPO</name>
<dbReference type="InterPro" id="IPR020843">
    <property type="entry name" value="ER"/>
</dbReference>
<dbReference type="GO" id="GO:0005739">
    <property type="term" value="C:mitochondrion"/>
    <property type="evidence" value="ECO:0007669"/>
    <property type="project" value="TreeGrafter"/>
</dbReference>
<dbReference type="Pfam" id="PF08240">
    <property type="entry name" value="ADH_N"/>
    <property type="match status" value="1"/>
</dbReference>
<dbReference type="Pfam" id="PF13602">
    <property type="entry name" value="ADH_zinc_N_2"/>
    <property type="match status" value="1"/>
</dbReference>
<keyword evidence="3" id="KW-1185">Reference proteome</keyword>
<accession>A0A0F7ZUI6</accession>
<dbReference type="Gene3D" id="3.40.50.720">
    <property type="entry name" value="NAD(P)-binding Rossmann-like Domain"/>
    <property type="match status" value="1"/>
</dbReference>
<proteinExistence type="predicted"/>
<dbReference type="Gene3D" id="3.90.180.10">
    <property type="entry name" value="Medium-chain alcohol dehydrogenases, catalytic domain"/>
    <property type="match status" value="1"/>
</dbReference>
<evidence type="ECO:0000313" key="3">
    <source>
        <dbReference type="Proteomes" id="UP000054481"/>
    </source>
</evidence>
<dbReference type="GO" id="GO:0016491">
    <property type="term" value="F:oxidoreductase activity"/>
    <property type="evidence" value="ECO:0007669"/>
    <property type="project" value="InterPro"/>
</dbReference>
<feature type="domain" description="Enoyl reductase (ER)" evidence="1">
    <location>
        <begin position="19"/>
        <end position="339"/>
    </location>
</feature>
<evidence type="ECO:0000313" key="2">
    <source>
        <dbReference type="EMBL" id="KJZ74928.1"/>
    </source>
</evidence>
<dbReference type="Proteomes" id="UP000054481">
    <property type="component" value="Unassembled WGS sequence"/>
</dbReference>
<dbReference type="InterPro" id="IPR013154">
    <property type="entry name" value="ADH-like_N"/>
</dbReference>
<dbReference type="InterPro" id="IPR036291">
    <property type="entry name" value="NAD(P)-bd_dom_sf"/>
</dbReference>
<sequence>MAFDQLPQTIKTVIQPDPKSPSLILTQAPLPSLPPGDEETHLIQVKATSPCLNELTWEVNFPHLFPPDRERVPCTECAGVVVKSPTASSSFKPGDEVYFRLNAWERGCLSEYSLARADEMALKPASLSWVEAAATPLSSLTAYQGLFEHGLLDRDGVGGIAAARDRNRKIRVLITGAGGSVGGWAVQLAVAAGAGAVVALCGPSKADGVRRMGASEVIDYTTQSVEEWATQDVSRECDMVLDCVGGETLRGCWSAVKNGGVLLSVSESPDEARPESTTKKLTKSAWFLVKPRGSDLARITEILDHGLVKPWVDSVFAFDDFEAAFQRVQQRNSKGKVVIKVAD</sequence>
<dbReference type="AlphaFoldDB" id="A0A0F7ZUI6"/>
<dbReference type="InterPro" id="IPR011032">
    <property type="entry name" value="GroES-like_sf"/>
</dbReference>
<evidence type="ECO:0000259" key="1">
    <source>
        <dbReference type="SMART" id="SM00829"/>
    </source>
</evidence>
<dbReference type="EMBL" id="KQ030521">
    <property type="protein sequence ID" value="KJZ74928.1"/>
    <property type="molecule type" value="Genomic_DNA"/>
</dbReference>
<organism evidence="2 3">
    <name type="scientific">Hirsutella minnesotensis 3608</name>
    <dbReference type="NCBI Taxonomy" id="1043627"/>
    <lineage>
        <taxon>Eukaryota</taxon>
        <taxon>Fungi</taxon>
        <taxon>Dikarya</taxon>
        <taxon>Ascomycota</taxon>
        <taxon>Pezizomycotina</taxon>
        <taxon>Sordariomycetes</taxon>
        <taxon>Hypocreomycetidae</taxon>
        <taxon>Hypocreales</taxon>
        <taxon>Ophiocordycipitaceae</taxon>
        <taxon>Hirsutella</taxon>
    </lineage>
</organism>
<dbReference type="PANTHER" id="PTHR11695:SF647">
    <property type="entry name" value="ENOYL REDUCTASE (ER) DOMAIN-CONTAINING PROTEIN"/>
    <property type="match status" value="1"/>
</dbReference>
<dbReference type="SUPFAM" id="SSF51735">
    <property type="entry name" value="NAD(P)-binding Rossmann-fold domains"/>
    <property type="match status" value="1"/>
</dbReference>
<dbReference type="SUPFAM" id="SSF50129">
    <property type="entry name" value="GroES-like"/>
    <property type="match status" value="1"/>
</dbReference>
<dbReference type="CDD" id="cd05289">
    <property type="entry name" value="MDR_like_2"/>
    <property type="match status" value="1"/>
</dbReference>
<dbReference type="SMART" id="SM00829">
    <property type="entry name" value="PKS_ER"/>
    <property type="match status" value="1"/>
</dbReference>
<dbReference type="PANTHER" id="PTHR11695">
    <property type="entry name" value="ALCOHOL DEHYDROGENASE RELATED"/>
    <property type="match status" value="1"/>
</dbReference>
<gene>
    <name evidence="2" type="ORF">HIM_05659</name>
</gene>
<protein>
    <recommendedName>
        <fullName evidence="1">Enoyl reductase (ER) domain-containing protein</fullName>
    </recommendedName>
</protein>